<dbReference type="SUPFAM" id="SSF54495">
    <property type="entry name" value="UBC-like"/>
    <property type="match status" value="1"/>
</dbReference>
<dbReference type="InterPro" id="IPR016135">
    <property type="entry name" value="UBQ-conjugating_enzyme/RWD"/>
</dbReference>
<sequence length="346" mass="38748">MPPGPAAGLPREAIRRIAQDQKKIKEDFPAEDFKRHKIKVQPAHNDCMQLWLVRMNGPELTMWSTGCFYLLIEYTAEYPNSAPKVKFIGKVPFHPNVYTGPKNNGDICLNMLQRDWSPVYSTVHVIVSVRSLLDAPNTDSPANPRAAQLYEKDPAAYRQEVRECCEDSWAVDEWDIRSLLNDALFPVMGTRPYAEYHDPKEKEKAAGGGEGTIVHQGKTGGGKGKGNKQQTYRGEMRPLPSSLTEEEMQDAEAFGSERRAWSRKIPIPTEVREDKADKSKEEEHSGNLKPERKPHQQQPGRFDVGGVRQPSEGTKKRKTKVSDCDKEVPLFESAGRSASSSSGGVK</sequence>
<dbReference type="PROSITE" id="PS50127">
    <property type="entry name" value="UBC_2"/>
    <property type="match status" value="1"/>
</dbReference>
<feature type="domain" description="UBC core" evidence="2">
    <location>
        <begin position="12"/>
        <end position="170"/>
    </location>
</feature>
<dbReference type="EMBL" id="CDMZ01002139">
    <property type="protein sequence ID" value="CEM40958.1"/>
    <property type="molecule type" value="Genomic_DNA"/>
</dbReference>
<evidence type="ECO:0000313" key="3">
    <source>
        <dbReference type="EMBL" id="CEM40958.1"/>
    </source>
</evidence>
<dbReference type="InterPro" id="IPR000608">
    <property type="entry name" value="UBC"/>
</dbReference>
<protein>
    <recommendedName>
        <fullName evidence="2">UBC core domain-containing protein</fullName>
    </recommendedName>
</protein>
<evidence type="ECO:0000256" key="1">
    <source>
        <dbReference type="SAM" id="MobiDB-lite"/>
    </source>
</evidence>
<dbReference type="SMART" id="SM00212">
    <property type="entry name" value="UBCc"/>
    <property type="match status" value="1"/>
</dbReference>
<dbReference type="AlphaFoldDB" id="A0A0G4HAB9"/>
<reference evidence="3" key="1">
    <citation type="submission" date="2014-11" db="EMBL/GenBank/DDBJ databases">
        <authorList>
            <person name="Otto D Thomas"/>
            <person name="Naeem Raeece"/>
        </authorList>
    </citation>
    <scope>NUCLEOTIDE SEQUENCE</scope>
</reference>
<feature type="compositionally biased region" description="Low complexity" evidence="1">
    <location>
        <begin position="333"/>
        <end position="346"/>
    </location>
</feature>
<feature type="compositionally biased region" description="Basic and acidic residues" evidence="1">
    <location>
        <begin position="320"/>
        <end position="329"/>
    </location>
</feature>
<dbReference type="Pfam" id="PF00179">
    <property type="entry name" value="UQ_con"/>
    <property type="match status" value="1"/>
</dbReference>
<proteinExistence type="predicted"/>
<accession>A0A0G4HAB9</accession>
<evidence type="ECO:0000259" key="2">
    <source>
        <dbReference type="PROSITE" id="PS50127"/>
    </source>
</evidence>
<name>A0A0G4HAB9_9ALVE</name>
<dbReference type="InterPro" id="IPR050113">
    <property type="entry name" value="Ub_conjugating_enzyme"/>
</dbReference>
<organism evidence="3">
    <name type="scientific">Chromera velia CCMP2878</name>
    <dbReference type="NCBI Taxonomy" id="1169474"/>
    <lineage>
        <taxon>Eukaryota</taxon>
        <taxon>Sar</taxon>
        <taxon>Alveolata</taxon>
        <taxon>Colpodellida</taxon>
        <taxon>Chromeraceae</taxon>
        <taxon>Chromera</taxon>
    </lineage>
</organism>
<gene>
    <name evidence="3" type="ORF">Cvel_25670</name>
</gene>
<dbReference type="Gene3D" id="3.10.110.10">
    <property type="entry name" value="Ubiquitin Conjugating Enzyme"/>
    <property type="match status" value="1"/>
</dbReference>
<feature type="region of interest" description="Disordered" evidence="1">
    <location>
        <begin position="197"/>
        <end position="346"/>
    </location>
</feature>
<dbReference type="PANTHER" id="PTHR24067">
    <property type="entry name" value="UBIQUITIN-CONJUGATING ENZYME E2"/>
    <property type="match status" value="1"/>
</dbReference>
<feature type="compositionally biased region" description="Basic and acidic residues" evidence="1">
    <location>
        <begin position="270"/>
        <end position="294"/>
    </location>
</feature>
<dbReference type="VEuPathDB" id="CryptoDB:Cvel_25670"/>